<dbReference type="Pfam" id="PF00990">
    <property type="entry name" value="GGDEF"/>
    <property type="match status" value="1"/>
</dbReference>
<dbReference type="PANTHER" id="PTHR45138:SF9">
    <property type="entry name" value="DIGUANYLATE CYCLASE DGCM-RELATED"/>
    <property type="match status" value="1"/>
</dbReference>
<comment type="catalytic activity">
    <reaction evidence="3">
        <text>2 GTP = 3',3'-c-di-GMP + 2 diphosphate</text>
        <dbReference type="Rhea" id="RHEA:24898"/>
        <dbReference type="ChEBI" id="CHEBI:33019"/>
        <dbReference type="ChEBI" id="CHEBI:37565"/>
        <dbReference type="ChEBI" id="CHEBI:58805"/>
        <dbReference type="EC" id="2.7.7.65"/>
    </reaction>
</comment>
<dbReference type="OrthoDB" id="9812260at2"/>
<keyword evidence="4" id="KW-1133">Transmembrane helix</keyword>
<dbReference type="GO" id="GO:0052621">
    <property type="term" value="F:diguanylate cyclase activity"/>
    <property type="evidence" value="ECO:0007669"/>
    <property type="project" value="UniProtKB-EC"/>
</dbReference>
<protein>
    <recommendedName>
        <fullName evidence="2">diguanylate cyclase</fullName>
        <ecNumber evidence="2">2.7.7.65</ecNumber>
    </recommendedName>
</protein>
<dbReference type="EC" id="2.7.7.65" evidence="2"/>
<evidence type="ECO:0000256" key="3">
    <source>
        <dbReference type="ARBA" id="ARBA00034247"/>
    </source>
</evidence>
<dbReference type="RefSeq" id="WP_051883172.1">
    <property type="nucleotide sequence ID" value="NZ_APNK01000006.1"/>
</dbReference>
<reference evidence="6 7" key="1">
    <citation type="submission" date="2013-03" db="EMBL/GenBank/DDBJ databases">
        <title>Salinisphaera hydrothermalis C41B8 Genome Sequencing.</title>
        <authorList>
            <person name="Li C."/>
            <person name="Lai Q."/>
            <person name="Shao Z."/>
        </authorList>
    </citation>
    <scope>NUCLEOTIDE SEQUENCE [LARGE SCALE GENOMIC DNA]</scope>
    <source>
        <strain evidence="6 7">C41B8</strain>
    </source>
</reference>
<dbReference type="GO" id="GO:0005886">
    <property type="term" value="C:plasma membrane"/>
    <property type="evidence" value="ECO:0007669"/>
    <property type="project" value="TreeGrafter"/>
</dbReference>
<keyword evidence="4" id="KW-0472">Membrane</keyword>
<dbReference type="InterPro" id="IPR000160">
    <property type="entry name" value="GGDEF_dom"/>
</dbReference>
<feature type="transmembrane region" description="Helical" evidence="4">
    <location>
        <begin position="23"/>
        <end position="41"/>
    </location>
</feature>
<feature type="transmembrane region" description="Helical" evidence="4">
    <location>
        <begin position="150"/>
        <end position="174"/>
    </location>
</feature>
<keyword evidence="4" id="KW-0812">Transmembrane</keyword>
<feature type="transmembrane region" description="Helical" evidence="4">
    <location>
        <begin position="121"/>
        <end position="138"/>
    </location>
</feature>
<evidence type="ECO:0000259" key="5">
    <source>
        <dbReference type="PROSITE" id="PS50887"/>
    </source>
</evidence>
<dbReference type="FunFam" id="3.30.70.270:FF:000001">
    <property type="entry name" value="Diguanylate cyclase domain protein"/>
    <property type="match status" value="1"/>
</dbReference>
<gene>
    <name evidence="6" type="ORF">C41B8_06252</name>
</gene>
<dbReference type="PATRIC" id="fig|1304275.5.peg.1278"/>
<dbReference type="InterPro" id="IPR029787">
    <property type="entry name" value="Nucleotide_cyclase"/>
</dbReference>
<dbReference type="AlphaFoldDB" id="A0A084IN80"/>
<evidence type="ECO:0000256" key="4">
    <source>
        <dbReference type="SAM" id="Phobius"/>
    </source>
</evidence>
<feature type="domain" description="GGDEF" evidence="5">
    <location>
        <begin position="216"/>
        <end position="349"/>
    </location>
</feature>
<feature type="transmembrane region" description="Helical" evidence="4">
    <location>
        <begin position="47"/>
        <end position="65"/>
    </location>
</feature>
<dbReference type="eggNOG" id="COG3706">
    <property type="taxonomic scope" value="Bacteria"/>
</dbReference>
<comment type="caution">
    <text evidence="6">The sequence shown here is derived from an EMBL/GenBank/DDBJ whole genome shotgun (WGS) entry which is preliminary data.</text>
</comment>
<keyword evidence="7" id="KW-1185">Reference proteome</keyword>
<dbReference type="SUPFAM" id="SSF55073">
    <property type="entry name" value="Nucleotide cyclase"/>
    <property type="match status" value="1"/>
</dbReference>
<name>A0A084IN80_SALHC</name>
<dbReference type="InterPro" id="IPR050469">
    <property type="entry name" value="Diguanylate_Cyclase"/>
</dbReference>
<feature type="transmembrane region" description="Helical" evidence="4">
    <location>
        <begin position="72"/>
        <end position="91"/>
    </location>
</feature>
<dbReference type="SMART" id="SM00267">
    <property type="entry name" value="GGDEF"/>
    <property type="match status" value="1"/>
</dbReference>
<evidence type="ECO:0000313" key="6">
    <source>
        <dbReference type="EMBL" id="KEZ78164.1"/>
    </source>
</evidence>
<sequence length="362" mass="39927">MSLAADARRTTAHAAFWMMTRRVTILAASVDIVFFVFFLWAGSPLLAWLNVLSVGLYGAANRLLVWRWNRSALLLIWLEVIGHAVIGSLCVGWDAGFNYYLLMFIPAIMVSGDWPRVAAPLAMLFAIYLGLHAVSNQLGPLVPIDDTALALLNVFNVSIFFAMASYTARFYYLLVRRTEGRLREHATRDTLTQLFNRRHLLEIAEGELARARRDDTSLSLVIVDIDHFKQINDELGHDVGDRVLVHVSGLFQACCRASDTVARWGGEEFLFLLPNTDIEAALDFARRVRVAVARHPLVPKAPTEVACTVSLGVASLAPGETLEAAIVRADRALYESKMAGRNRVTPAPAAAPEVPLGEDLAC</sequence>
<dbReference type="CDD" id="cd01949">
    <property type="entry name" value="GGDEF"/>
    <property type="match status" value="1"/>
</dbReference>
<dbReference type="Gene3D" id="3.30.70.270">
    <property type="match status" value="1"/>
</dbReference>
<organism evidence="6 7">
    <name type="scientific">Salinisphaera hydrothermalis (strain C41B8)</name>
    <dbReference type="NCBI Taxonomy" id="1304275"/>
    <lineage>
        <taxon>Bacteria</taxon>
        <taxon>Pseudomonadati</taxon>
        <taxon>Pseudomonadota</taxon>
        <taxon>Gammaproteobacteria</taxon>
        <taxon>Salinisphaerales</taxon>
        <taxon>Salinisphaeraceae</taxon>
        <taxon>Salinisphaera</taxon>
    </lineage>
</organism>
<dbReference type="NCBIfam" id="TIGR00254">
    <property type="entry name" value="GGDEF"/>
    <property type="match status" value="1"/>
</dbReference>
<proteinExistence type="predicted"/>
<dbReference type="GO" id="GO:0043709">
    <property type="term" value="P:cell adhesion involved in single-species biofilm formation"/>
    <property type="evidence" value="ECO:0007669"/>
    <property type="project" value="TreeGrafter"/>
</dbReference>
<dbReference type="EMBL" id="APNK01000006">
    <property type="protein sequence ID" value="KEZ78164.1"/>
    <property type="molecule type" value="Genomic_DNA"/>
</dbReference>
<dbReference type="GO" id="GO:1902201">
    <property type="term" value="P:negative regulation of bacterial-type flagellum-dependent cell motility"/>
    <property type="evidence" value="ECO:0007669"/>
    <property type="project" value="TreeGrafter"/>
</dbReference>
<dbReference type="STRING" id="1304275.C41B8_06252"/>
<evidence type="ECO:0000313" key="7">
    <source>
        <dbReference type="Proteomes" id="UP000028302"/>
    </source>
</evidence>
<evidence type="ECO:0000256" key="1">
    <source>
        <dbReference type="ARBA" id="ARBA00001946"/>
    </source>
</evidence>
<dbReference type="PROSITE" id="PS50887">
    <property type="entry name" value="GGDEF"/>
    <property type="match status" value="1"/>
</dbReference>
<evidence type="ECO:0000256" key="2">
    <source>
        <dbReference type="ARBA" id="ARBA00012528"/>
    </source>
</evidence>
<dbReference type="InterPro" id="IPR043128">
    <property type="entry name" value="Rev_trsase/Diguanyl_cyclase"/>
</dbReference>
<dbReference type="PANTHER" id="PTHR45138">
    <property type="entry name" value="REGULATORY COMPONENTS OF SENSORY TRANSDUCTION SYSTEM"/>
    <property type="match status" value="1"/>
</dbReference>
<comment type="cofactor">
    <cofactor evidence="1">
        <name>Mg(2+)</name>
        <dbReference type="ChEBI" id="CHEBI:18420"/>
    </cofactor>
</comment>
<dbReference type="Proteomes" id="UP000028302">
    <property type="component" value="Unassembled WGS sequence"/>
</dbReference>
<accession>A0A084IN80</accession>